<dbReference type="SUPFAM" id="SSF53474">
    <property type="entry name" value="alpha/beta-Hydrolases"/>
    <property type="match status" value="1"/>
</dbReference>
<comment type="caution">
    <text evidence="4">The sequence shown here is derived from an EMBL/GenBank/DDBJ whole genome shotgun (WGS) entry which is preliminary data.</text>
</comment>
<feature type="transmembrane region" description="Helical" evidence="2">
    <location>
        <begin position="14"/>
        <end position="37"/>
    </location>
</feature>
<dbReference type="InterPro" id="IPR029058">
    <property type="entry name" value="AB_hydrolase_fold"/>
</dbReference>
<dbReference type="GO" id="GO:0016787">
    <property type="term" value="F:hydrolase activity"/>
    <property type="evidence" value="ECO:0007669"/>
    <property type="project" value="UniProtKB-KW"/>
</dbReference>
<evidence type="ECO:0000259" key="3">
    <source>
        <dbReference type="Pfam" id="PF07859"/>
    </source>
</evidence>
<name>A0A8H5HTL1_9AGAR</name>
<keyword evidence="2" id="KW-0472">Membrane</keyword>
<feature type="domain" description="Alpha/beta hydrolase fold-3" evidence="3">
    <location>
        <begin position="171"/>
        <end position="332"/>
    </location>
</feature>
<dbReference type="OrthoDB" id="2152029at2759"/>
<evidence type="ECO:0000313" key="4">
    <source>
        <dbReference type="EMBL" id="KAF5389264.1"/>
    </source>
</evidence>
<keyword evidence="5" id="KW-1185">Reference proteome</keyword>
<accession>A0A8H5HTL1</accession>
<keyword evidence="1" id="KW-0378">Hydrolase</keyword>
<dbReference type="Gene3D" id="3.40.50.1820">
    <property type="entry name" value="alpha/beta hydrolase"/>
    <property type="match status" value="1"/>
</dbReference>
<organism evidence="4 5">
    <name type="scientific">Collybiopsis confluens</name>
    <dbReference type="NCBI Taxonomy" id="2823264"/>
    <lineage>
        <taxon>Eukaryota</taxon>
        <taxon>Fungi</taxon>
        <taxon>Dikarya</taxon>
        <taxon>Basidiomycota</taxon>
        <taxon>Agaricomycotina</taxon>
        <taxon>Agaricomycetes</taxon>
        <taxon>Agaricomycetidae</taxon>
        <taxon>Agaricales</taxon>
        <taxon>Marasmiineae</taxon>
        <taxon>Omphalotaceae</taxon>
        <taxon>Collybiopsis</taxon>
    </lineage>
</organism>
<evidence type="ECO:0000256" key="1">
    <source>
        <dbReference type="ARBA" id="ARBA00022801"/>
    </source>
</evidence>
<reference evidence="4 5" key="1">
    <citation type="journal article" date="2020" name="ISME J.">
        <title>Uncovering the hidden diversity of litter-decomposition mechanisms in mushroom-forming fungi.</title>
        <authorList>
            <person name="Floudas D."/>
            <person name="Bentzer J."/>
            <person name="Ahren D."/>
            <person name="Johansson T."/>
            <person name="Persson P."/>
            <person name="Tunlid A."/>
        </authorList>
    </citation>
    <scope>NUCLEOTIDE SEQUENCE [LARGE SCALE GENOMIC DNA]</scope>
    <source>
        <strain evidence="4 5">CBS 406.79</strain>
    </source>
</reference>
<evidence type="ECO:0000256" key="2">
    <source>
        <dbReference type="SAM" id="Phobius"/>
    </source>
</evidence>
<protein>
    <recommendedName>
        <fullName evidence="3">Alpha/beta hydrolase fold-3 domain-containing protein</fullName>
    </recommendedName>
</protein>
<keyword evidence="2" id="KW-0812">Transmembrane</keyword>
<dbReference type="InterPro" id="IPR013094">
    <property type="entry name" value="AB_hydrolase_3"/>
</dbReference>
<dbReference type="PANTHER" id="PTHR48081:SF8">
    <property type="entry name" value="ALPHA_BETA HYDROLASE FOLD-3 DOMAIN-CONTAINING PROTEIN-RELATED"/>
    <property type="match status" value="1"/>
</dbReference>
<sequence>MYDTKKNLSVSETLSLLGVLGRLPFYLIFVVSFSPLLPHTKGKSLKRVISEAFPGFLIAKLSVRQIQRLLGPSTKSYLAWAKKNAVVPVIEDIGTGDAKLIWLTEKKTDKVFLYAHGKSLFHPICCCLCKLCSKPPRESKISASYPWYTASNFHYGPSSKPEIIFLALHPAKFPTQLAELTTALNQLISSGVSPENIVLAGDSAGGNLIVQLIQHTMRPFPGIPTSPFSSENADTPRKELGGIWLISPWISLGSPTPSYARNTHYDWVSAAVFNYWGATATAGVPELHIPYINPSSASLLSGVEKITSRVLITAGSHECLFDDAVAIDAMIKELKIPENGWRLYWISRKEGCMKMSFLILNRLKSRVDD</sequence>
<keyword evidence="2" id="KW-1133">Transmembrane helix</keyword>
<proteinExistence type="predicted"/>
<dbReference type="AlphaFoldDB" id="A0A8H5HTL1"/>
<dbReference type="Proteomes" id="UP000518752">
    <property type="component" value="Unassembled WGS sequence"/>
</dbReference>
<dbReference type="PANTHER" id="PTHR48081">
    <property type="entry name" value="AB HYDROLASE SUPERFAMILY PROTEIN C4A8.06C"/>
    <property type="match status" value="1"/>
</dbReference>
<gene>
    <name evidence="4" type="ORF">D9757_003537</name>
</gene>
<dbReference type="EMBL" id="JAACJN010000023">
    <property type="protein sequence ID" value="KAF5389264.1"/>
    <property type="molecule type" value="Genomic_DNA"/>
</dbReference>
<evidence type="ECO:0000313" key="5">
    <source>
        <dbReference type="Proteomes" id="UP000518752"/>
    </source>
</evidence>
<dbReference type="Pfam" id="PF07859">
    <property type="entry name" value="Abhydrolase_3"/>
    <property type="match status" value="1"/>
</dbReference>
<dbReference type="InterPro" id="IPR050300">
    <property type="entry name" value="GDXG_lipolytic_enzyme"/>
</dbReference>